<dbReference type="Pfam" id="PF02590">
    <property type="entry name" value="SPOUT_MTase"/>
    <property type="match status" value="1"/>
</dbReference>
<evidence type="ECO:0000256" key="4">
    <source>
        <dbReference type="ARBA" id="ARBA00038303"/>
    </source>
</evidence>
<keyword evidence="2 5" id="KW-0808">Transferase</keyword>
<dbReference type="SUPFAM" id="SSF75217">
    <property type="entry name" value="alpha/beta knot"/>
    <property type="match status" value="1"/>
</dbReference>
<comment type="similarity">
    <text evidence="4 5">Belongs to the RNA methyltransferase RlmH family.</text>
</comment>
<keyword evidence="5" id="KW-0698">rRNA processing</keyword>
<proteinExistence type="inferred from homology"/>
<dbReference type="CDD" id="cd18081">
    <property type="entry name" value="RlmH-like"/>
    <property type="match status" value="1"/>
</dbReference>
<comment type="subunit">
    <text evidence="5">Homodimer.</text>
</comment>
<keyword evidence="1 5" id="KW-0489">Methyltransferase</keyword>
<dbReference type="Gene3D" id="3.40.1280.10">
    <property type="match status" value="1"/>
</dbReference>
<keyword evidence="3 5" id="KW-0949">S-adenosyl-L-methionine</keyword>
<protein>
    <recommendedName>
        <fullName evidence="5">Ribosomal RNA large subunit methyltransferase H</fullName>
        <ecNumber evidence="5">2.1.1.177</ecNumber>
    </recommendedName>
    <alternativeName>
        <fullName evidence="5">23S rRNA (pseudouridine1915-N3)-methyltransferase</fullName>
    </alternativeName>
    <alternativeName>
        <fullName evidence="5">23S rRNA m3Psi1915 methyltransferase</fullName>
    </alternativeName>
    <alternativeName>
        <fullName evidence="5">rRNA (pseudouridine-N3-)-methyltransferase RlmH</fullName>
    </alternativeName>
</protein>
<dbReference type="GO" id="GO:0005737">
    <property type="term" value="C:cytoplasm"/>
    <property type="evidence" value="ECO:0007669"/>
    <property type="project" value="UniProtKB-SubCell"/>
</dbReference>
<comment type="subcellular location">
    <subcellularLocation>
        <location evidence="5">Cytoplasm</location>
    </subcellularLocation>
</comment>
<dbReference type="InterPro" id="IPR029026">
    <property type="entry name" value="tRNA_m1G_MTases_N"/>
</dbReference>
<dbReference type="PANTHER" id="PTHR33603">
    <property type="entry name" value="METHYLTRANSFERASE"/>
    <property type="match status" value="1"/>
</dbReference>
<feature type="binding site" evidence="5">
    <location>
        <position position="62"/>
    </location>
    <ligand>
        <name>S-adenosyl-L-methionine</name>
        <dbReference type="ChEBI" id="CHEBI:59789"/>
    </ligand>
</feature>
<comment type="function">
    <text evidence="5">Specifically methylates the pseudouridine at position 1915 (m3Psi1915) in 23S rRNA.</text>
</comment>
<evidence type="ECO:0000256" key="2">
    <source>
        <dbReference type="ARBA" id="ARBA00022679"/>
    </source>
</evidence>
<reference evidence="6" key="1">
    <citation type="submission" date="2021-01" db="EMBL/GenBank/DDBJ databases">
        <title>Modified the classification status of verrucomicrobia.</title>
        <authorList>
            <person name="Feng X."/>
        </authorList>
    </citation>
    <scope>NUCLEOTIDE SEQUENCE</scope>
    <source>
        <strain evidence="6">KCTC 22201</strain>
    </source>
</reference>
<keyword evidence="7" id="KW-1185">Reference proteome</keyword>
<organism evidence="6 7">
    <name type="scientific">Haloferula rosea</name>
    <dbReference type="NCBI Taxonomy" id="490093"/>
    <lineage>
        <taxon>Bacteria</taxon>
        <taxon>Pseudomonadati</taxon>
        <taxon>Verrucomicrobiota</taxon>
        <taxon>Verrucomicrobiia</taxon>
        <taxon>Verrucomicrobiales</taxon>
        <taxon>Verrucomicrobiaceae</taxon>
        <taxon>Haloferula</taxon>
    </lineage>
</organism>
<comment type="catalytic activity">
    <reaction evidence="5">
        <text>pseudouridine(1915) in 23S rRNA + S-adenosyl-L-methionine = N(3)-methylpseudouridine(1915) in 23S rRNA + S-adenosyl-L-homocysteine + H(+)</text>
        <dbReference type="Rhea" id="RHEA:42752"/>
        <dbReference type="Rhea" id="RHEA-COMP:10221"/>
        <dbReference type="Rhea" id="RHEA-COMP:10222"/>
        <dbReference type="ChEBI" id="CHEBI:15378"/>
        <dbReference type="ChEBI" id="CHEBI:57856"/>
        <dbReference type="ChEBI" id="CHEBI:59789"/>
        <dbReference type="ChEBI" id="CHEBI:65314"/>
        <dbReference type="ChEBI" id="CHEBI:74486"/>
        <dbReference type="EC" id="2.1.1.177"/>
    </reaction>
</comment>
<gene>
    <name evidence="5" type="primary">rlmH</name>
    <name evidence="6" type="ORF">JIN81_15320</name>
</gene>
<evidence type="ECO:0000256" key="1">
    <source>
        <dbReference type="ARBA" id="ARBA00022603"/>
    </source>
</evidence>
<feature type="binding site" evidence="5">
    <location>
        <position position="95"/>
    </location>
    <ligand>
        <name>S-adenosyl-L-methionine</name>
        <dbReference type="ChEBI" id="CHEBI:59789"/>
    </ligand>
</feature>
<dbReference type="HAMAP" id="MF_00658">
    <property type="entry name" value="23SrRNA_methyltr_H"/>
    <property type="match status" value="1"/>
</dbReference>
<dbReference type="EMBL" id="JAENII010000013">
    <property type="protein sequence ID" value="MBK1828402.1"/>
    <property type="molecule type" value="Genomic_DNA"/>
</dbReference>
<dbReference type="PIRSF" id="PIRSF004505">
    <property type="entry name" value="MT_bac"/>
    <property type="match status" value="1"/>
</dbReference>
<dbReference type="EC" id="2.1.1.177" evidence="5"/>
<dbReference type="AlphaFoldDB" id="A0A934RF65"/>
<dbReference type="RefSeq" id="WP_200281748.1">
    <property type="nucleotide sequence ID" value="NZ_JAENII010000013.1"/>
</dbReference>
<dbReference type="Proteomes" id="UP000658278">
    <property type="component" value="Unassembled WGS sequence"/>
</dbReference>
<comment type="caution">
    <text evidence="6">The sequence shown here is derived from an EMBL/GenBank/DDBJ whole genome shotgun (WGS) entry which is preliminary data.</text>
</comment>
<dbReference type="GO" id="GO:0070038">
    <property type="term" value="F:rRNA (pseudouridine-N3-)-methyltransferase activity"/>
    <property type="evidence" value="ECO:0007669"/>
    <property type="project" value="UniProtKB-UniRule"/>
</dbReference>
<evidence type="ECO:0000256" key="3">
    <source>
        <dbReference type="ARBA" id="ARBA00022691"/>
    </source>
</evidence>
<dbReference type="InterPro" id="IPR003742">
    <property type="entry name" value="RlmH-like"/>
</dbReference>
<dbReference type="InterPro" id="IPR029028">
    <property type="entry name" value="Alpha/beta_knot_MTases"/>
</dbReference>
<evidence type="ECO:0000313" key="6">
    <source>
        <dbReference type="EMBL" id="MBK1828402.1"/>
    </source>
</evidence>
<name>A0A934RF65_9BACT</name>
<dbReference type="PANTHER" id="PTHR33603:SF1">
    <property type="entry name" value="RIBOSOMAL RNA LARGE SUBUNIT METHYLTRANSFERASE H"/>
    <property type="match status" value="1"/>
</dbReference>
<sequence length="146" mass="16654">MHVRLFVAGKPSLAYAKTGVAEYLKRLSRYGNFELIHLKAGSSEKVSADLLERSKGHHRIALDERGKAFTTEQWAQTFETLEMNGEVKNVSFLIGASDGHTEELRRQADAIWQLSSLTLQHELALVVLLEQLYRVATYRRGEPYHR</sequence>
<keyword evidence="5" id="KW-0963">Cytoplasm</keyword>
<evidence type="ECO:0000313" key="7">
    <source>
        <dbReference type="Proteomes" id="UP000658278"/>
    </source>
</evidence>
<evidence type="ECO:0000256" key="5">
    <source>
        <dbReference type="HAMAP-Rule" id="MF_00658"/>
    </source>
</evidence>
<accession>A0A934RF65</accession>
<feature type="binding site" evidence="5">
    <location>
        <begin position="114"/>
        <end position="119"/>
    </location>
    <ligand>
        <name>S-adenosyl-L-methionine</name>
        <dbReference type="ChEBI" id="CHEBI:59789"/>
    </ligand>
</feature>